<evidence type="ECO:0000313" key="4">
    <source>
        <dbReference type="EMBL" id="KAL0903181.1"/>
    </source>
</evidence>
<name>A0ABD0TU26_DENTH</name>
<evidence type="ECO:0000259" key="3">
    <source>
        <dbReference type="Pfam" id="PF17246"/>
    </source>
</evidence>
<feature type="domain" description="Cell division control protein 24 OB" evidence="3">
    <location>
        <begin position="33"/>
        <end position="159"/>
    </location>
</feature>
<dbReference type="InterPro" id="IPR012340">
    <property type="entry name" value="NA-bd_OB-fold"/>
</dbReference>
<evidence type="ECO:0000259" key="1">
    <source>
        <dbReference type="Pfam" id="PF17244"/>
    </source>
</evidence>
<evidence type="ECO:0000259" key="2">
    <source>
        <dbReference type="Pfam" id="PF17245"/>
    </source>
</evidence>
<organism evidence="4 5">
    <name type="scientific">Dendrobium thyrsiflorum</name>
    <name type="common">Pinecone-like raceme dendrobium</name>
    <name type="synonym">Orchid</name>
    <dbReference type="NCBI Taxonomy" id="117978"/>
    <lineage>
        <taxon>Eukaryota</taxon>
        <taxon>Viridiplantae</taxon>
        <taxon>Streptophyta</taxon>
        <taxon>Embryophyta</taxon>
        <taxon>Tracheophyta</taxon>
        <taxon>Spermatophyta</taxon>
        <taxon>Magnoliopsida</taxon>
        <taxon>Liliopsida</taxon>
        <taxon>Asparagales</taxon>
        <taxon>Orchidaceae</taxon>
        <taxon>Epidendroideae</taxon>
        <taxon>Malaxideae</taxon>
        <taxon>Dendrobiinae</taxon>
        <taxon>Dendrobium</taxon>
    </lineage>
</organism>
<comment type="caution">
    <text evidence="4">The sequence shown here is derived from an EMBL/GenBank/DDBJ whole genome shotgun (WGS) entry which is preliminary data.</text>
</comment>
<dbReference type="PANTHER" id="PTHR36033:SF1">
    <property type="entry name" value="NUCLEIC ACID-BINDING PROTEINS SUPERFAMILY"/>
    <property type="match status" value="1"/>
</dbReference>
<evidence type="ECO:0000313" key="5">
    <source>
        <dbReference type="Proteomes" id="UP001552299"/>
    </source>
</evidence>
<dbReference type="AlphaFoldDB" id="A0ABD0TU26"/>
<dbReference type="InterPro" id="IPR035201">
    <property type="entry name" value="Cdc24_OB1"/>
</dbReference>
<dbReference type="InterPro" id="IPR035203">
    <property type="entry name" value="Cdc24_OB3"/>
</dbReference>
<dbReference type="InterPro" id="IPR035200">
    <property type="entry name" value="Cdc24_OB2"/>
</dbReference>
<proteinExistence type="predicted"/>
<dbReference type="Pfam" id="PF17246">
    <property type="entry name" value="CDC24_OB1"/>
    <property type="match status" value="1"/>
</dbReference>
<dbReference type="SUPFAM" id="SSF50249">
    <property type="entry name" value="Nucleic acid-binding proteins"/>
    <property type="match status" value="1"/>
</dbReference>
<keyword evidence="5" id="KW-1185">Reference proteome</keyword>
<protein>
    <submittedName>
        <fullName evidence="4">Uncharacterized protein</fullName>
    </submittedName>
</protein>
<feature type="domain" description="Cell division control protein 24 OB" evidence="1">
    <location>
        <begin position="413"/>
        <end position="633"/>
    </location>
</feature>
<dbReference type="EMBL" id="JANQDX010000020">
    <property type="protein sequence ID" value="KAL0903181.1"/>
    <property type="molecule type" value="Genomic_DNA"/>
</dbReference>
<sequence length="673" mass="75449">MTLLTLMESSSDIWPPLQPHVGSGATVEEEDAFLGFVAYARSMLFPDDGMPEDRGCAEDFHGPSWSWLVSRIFKTCIAYPSGVTSGILLSDLFQAWCEQRRFLTSKKNMEWMIPLKRRRRRRRLPNTVTIDSIFEKNFLSPTSCLEAVVLRSFLLPGTNIYMLSLGDLWSSSTIDLYLHRRYYHLVESDSGILKKGREILLTGCSLRPAMEGSGHHRLLPTEYLVILLDEQDQDEDAMLLGARFCTDSFSSISHDTVKDGAAFSLFARIESIGSLEVQGALGSLQRKHIILIDNDGVKINFLLWGEQVILANLFSIGCMLALDTPFIASAPANGGMSEEICLEYGSITQLYLVPFVQHEEQVHLSSTQTRYQGSKSSCTQNQSQSKGSQVILPLNPQGSIDFSSYPFRAYMSDLSDKMTGISLYGTVTDIKRERESAETVFSMTIADTTGSIVAKLHFVGSWSLGRLSSGHTVYFTGLNCLTNRQKRLEVSWFEKDSESTFVNLSSLPALLNSSCLHRLSCLSDIHKRLNSTNICSVHLSLIELHHIRPVLSHTVCGHPVCETSDGVVQCSFCHLTCEGELMRCFHLEITVADGSSSVFTWSTGQTASELLQISPDEFYELPEDEQAMYLYTLKNERFMIAIVHSLQKPDKFFVSSSKEDYPIWEITRAQKCD</sequence>
<dbReference type="Pfam" id="PF17244">
    <property type="entry name" value="CDC24_OB3"/>
    <property type="match status" value="1"/>
</dbReference>
<accession>A0ABD0TU26</accession>
<dbReference type="Proteomes" id="UP001552299">
    <property type="component" value="Unassembled WGS sequence"/>
</dbReference>
<reference evidence="4 5" key="1">
    <citation type="journal article" date="2024" name="Plant Biotechnol. J.">
        <title>Dendrobium thyrsiflorum genome and its molecular insights into genes involved in important horticultural traits.</title>
        <authorList>
            <person name="Chen B."/>
            <person name="Wang J.Y."/>
            <person name="Zheng P.J."/>
            <person name="Li K.L."/>
            <person name="Liang Y.M."/>
            <person name="Chen X.F."/>
            <person name="Zhang C."/>
            <person name="Zhao X."/>
            <person name="He X."/>
            <person name="Zhang G.Q."/>
            <person name="Liu Z.J."/>
            <person name="Xu Q."/>
        </authorList>
    </citation>
    <scope>NUCLEOTIDE SEQUENCE [LARGE SCALE GENOMIC DNA]</scope>
    <source>
        <strain evidence="4">GZMU011</strain>
    </source>
</reference>
<dbReference type="Pfam" id="PF17245">
    <property type="entry name" value="CDC24_OB2"/>
    <property type="match status" value="1"/>
</dbReference>
<gene>
    <name evidence="4" type="ORF">M5K25_027538</name>
</gene>
<feature type="domain" description="Cell division control protein 24 OB" evidence="2">
    <location>
        <begin position="165"/>
        <end position="295"/>
    </location>
</feature>
<dbReference type="PANTHER" id="PTHR36033">
    <property type="entry name" value="NUCLEIC ACID-BINDING PROTEINS SUPERFAMILY"/>
    <property type="match status" value="1"/>
</dbReference>